<dbReference type="EMBL" id="BSXT01001529">
    <property type="protein sequence ID" value="GMF43362.1"/>
    <property type="molecule type" value="Genomic_DNA"/>
</dbReference>
<organism evidence="2 3">
    <name type="scientific">Phytophthora fragariaefolia</name>
    <dbReference type="NCBI Taxonomy" id="1490495"/>
    <lineage>
        <taxon>Eukaryota</taxon>
        <taxon>Sar</taxon>
        <taxon>Stramenopiles</taxon>
        <taxon>Oomycota</taxon>
        <taxon>Peronosporomycetes</taxon>
        <taxon>Peronosporales</taxon>
        <taxon>Peronosporaceae</taxon>
        <taxon>Phytophthora</taxon>
    </lineage>
</organism>
<dbReference type="AlphaFoldDB" id="A0A9W6XQL3"/>
<reference evidence="2" key="1">
    <citation type="submission" date="2023-04" db="EMBL/GenBank/DDBJ databases">
        <title>Phytophthora fragariaefolia NBRC 109709.</title>
        <authorList>
            <person name="Ichikawa N."/>
            <person name="Sato H."/>
            <person name="Tonouchi N."/>
        </authorList>
    </citation>
    <scope>NUCLEOTIDE SEQUENCE</scope>
    <source>
        <strain evidence="2">NBRC 109709</strain>
    </source>
</reference>
<sequence>MSPAAGLGIPPPSGTRPSLSPGYMTAATMATTTASARAPTRPASVPTQRSEVTHNPVGPSAGNATVPTGSNPFLLRTQVSREASRVMVWLPPFLSDSSTPTKA</sequence>
<feature type="region of interest" description="Disordered" evidence="1">
    <location>
        <begin position="1"/>
        <end position="76"/>
    </location>
</feature>
<gene>
    <name evidence="2" type="ORF">Pfra01_001463500</name>
</gene>
<comment type="caution">
    <text evidence="2">The sequence shown here is derived from an EMBL/GenBank/DDBJ whole genome shotgun (WGS) entry which is preliminary data.</text>
</comment>
<feature type="compositionally biased region" description="Low complexity" evidence="1">
    <location>
        <begin position="24"/>
        <end position="44"/>
    </location>
</feature>
<evidence type="ECO:0000313" key="2">
    <source>
        <dbReference type="EMBL" id="GMF43362.1"/>
    </source>
</evidence>
<feature type="compositionally biased region" description="Polar residues" evidence="1">
    <location>
        <begin position="62"/>
        <end position="76"/>
    </location>
</feature>
<protein>
    <submittedName>
        <fullName evidence="2">Unnamed protein product</fullName>
    </submittedName>
</protein>
<evidence type="ECO:0000313" key="3">
    <source>
        <dbReference type="Proteomes" id="UP001165121"/>
    </source>
</evidence>
<accession>A0A9W6XQL3</accession>
<evidence type="ECO:0000256" key="1">
    <source>
        <dbReference type="SAM" id="MobiDB-lite"/>
    </source>
</evidence>
<proteinExistence type="predicted"/>
<keyword evidence="3" id="KW-1185">Reference proteome</keyword>
<dbReference type="Proteomes" id="UP001165121">
    <property type="component" value="Unassembled WGS sequence"/>
</dbReference>
<name>A0A9W6XQL3_9STRA</name>